<keyword evidence="3" id="KW-1185">Reference proteome</keyword>
<dbReference type="EMBL" id="CP003390">
    <property type="protein sequence ID" value="AFI83800.1"/>
    <property type="molecule type" value="Genomic_DNA"/>
</dbReference>
<accession>I1XHD1</accession>
<dbReference type="HOGENOM" id="CLU_962905_0_0_6"/>
<reference evidence="2 3" key="1">
    <citation type="journal article" date="2012" name="J. Bacteriol.">
        <title>Complete genome sequences of Methylophaga sp. strain JAM1 and Methylophaga sp. strain JAM7.</title>
        <authorList>
            <person name="Villeneuve C."/>
            <person name="Martineau C."/>
            <person name="Mauffrey F."/>
            <person name="Villemur R."/>
        </authorList>
    </citation>
    <scope>NUCLEOTIDE SEQUENCE [LARGE SCALE GENOMIC DNA]</scope>
    <source>
        <strain evidence="2 3">JAM1</strain>
    </source>
</reference>
<name>I1XHD1_METNJ</name>
<dbReference type="Proteomes" id="UP000009144">
    <property type="component" value="Chromosome"/>
</dbReference>
<dbReference type="eggNOG" id="COG2334">
    <property type="taxonomic scope" value="Bacteria"/>
</dbReference>
<dbReference type="InterPro" id="IPR011009">
    <property type="entry name" value="Kinase-like_dom_sf"/>
</dbReference>
<dbReference type="RefSeq" id="WP_014706175.1">
    <property type="nucleotide sequence ID" value="NC_017857.3"/>
</dbReference>
<gene>
    <name evidence="2" type="ordered locus">Q7A_958</name>
</gene>
<evidence type="ECO:0000313" key="3">
    <source>
        <dbReference type="Proteomes" id="UP000009144"/>
    </source>
</evidence>
<organism evidence="2 3">
    <name type="scientific">Methylophaga nitratireducenticrescens</name>
    <dbReference type="NCBI Taxonomy" id="754476"/>
    <lineage>
        <taxon>Bacteria</taxon>
        <taxon>Pseudomonadati</taxon>
        <taxon>Pseudomonadota</taxon>
        <taxon>Gammaproteobacteria</taxon>
        <taxon>Thiotrichales</taxon>
        <taxon>Piscirickettsiaceae</taxon>
        <taxon>Methylophaga</taxon>
    </lineage>
</organism>
<dbReference type="KEGG" id="mej:Q7A_958"/>
<sequence length="297" mass="33887">MVNYPSLSQQQQHGLPVLQKPASRIPAQFSDSSHQLWFCDTVDGPMVLKLCDHANIEQSTFWRGMNSLFAINFPASLATIAEVYHRISMISSLAIPSLITSMEAQFVLARWLPGNDVESSAVTTLTIKSLANHIGLMHQQQHSRWGSLQQPEYTAEDWPLRLQSTLQLLKQQQSHPHSIDQAVLQQALKQAEQLSENTFVPIMPDLRWDQFLMQQGKLSALVDLDAIVYGPRTLEFVLLEYLLDQSQAEQFAAEYQNYQVIPDLTDVRLPYRLLLFLMNVLGETDLNSWLNHPERFS</sequence>
<dbReference type="Pfam" id="PF01636">
    <property type="entry name" value="APH"/>
    <property type="match status" value="1"/>
</dbReference>
<dbReference type="InterPro" id="IPR002575">
    <property type="entry name" value="Aminoglycoside_PTrfase"/>
</dbReference>
<dbReference type="PATRIC" id="fig|754476.3.peg.945"/>
<evidence type="ECO:0000259" key="1">
    <source>
        <dbReference type="Pfam" id="PF01636"/>
    </source>
</evidence>
<dbReference type="STRING" id="754476.Q7A_958"/>
<reference evidence="2 3" key="2">
    <citation type="journal article" date="2013" name="Int. J. Syst. Evol. Microbiol.">
        <title>Methylophaga nitratireducenticrescens sp. nov. and Methylophaga frappieri sp. nov., isolated from the biofilm of the methanol-fed denitrification system treating the seawater at the Montreal Biodome.</title>
        <authorList>
            <person name="Villeneuve C."/>
            <person name="Martineau C."/>
            <person name="Mauffrey F."/>
            <person name="Villemur R."/>
        </authorList>
    </citation>
    <scope>NUCLEOTIDE SEQUENCE [LARGE SCALE GENOMIC DNA]</scope>
    <source>
        <strain evidence="2 3">JAM1</strain>
    </source>
</reference>
<dbReference type="AlphaFoldDB" id="I1XHD1"/>
<evidence type="ECO:0000313" key="2">
    <source>
        <dbReference type="EMBL" id="AFI83800.1"/>
    </source>
</evidence>
<dbReference type="OrthoDB" id="5608035at2"/>
<proteinExistence type="predicted"/>
<protein>
    <submittedName>
        <fullName evidence="2">Phosphotransferase family protein</fullName>
    </submittedName>
</protein>
<feature type="domain" description="Aminoglycoside phosphotransferase" evidence="1">
    <location>
        <begin position="31"/>
        <end position="259"/>
    </location>
</feature>
<dbReference type="SUPFAM" id="SSF56112">
    <property type="entry name" value="Protein kinase-like (PK-like)"/>
    <property type="match status" value="1"/>
</dbReference>